<reference evidence="1" key="1">
    <citation type="submission" date="2019-07" db="EMBL/GenBank/DDBJ databases">
        <title>The discovery of a new lineage B mimivirus raises questions about particles surface fibrils.</title>
        <authorList>
            <person name="Silva L.K.S."/>
            <person name="Rodrigues R.A.L."/>
            <person name="Andrade A.C.S.P."/>
            <person name="Hikida H."/>
            <person name="Andreani J."/>
            <person name="Levasseur A."/>
            <person name="La Scola B."/>
            <person name="Abrahao J.S."/>
        </authorList>
    </citation>
    <scope>NUCLEOTIDE SEQUENCE</scope>
    <source>
        <strain evidence="1">B60</strain>
    </source>
</reference>
<organism evidence="1">
    <name type="scientific">Borely moumouvirus</name>
    <dbReference type="NCBI Taxonomy" id="2712067"/>
    <lineage>
        <taxon>Viruses</taxon>
        <taxon>Varidnaviria</taxon>
        <taxon>Bamfordvirae</taxon>
        <taxon>Nucleocytoviricota</taxon>
        <taxon>Megaviricetes</taxon>
        <taxon>Imitervirales</taxon>
        <taxon>Mimiviridae</taxon>
        <taxon>Megamimivirinae</taxon>
        <taxon>Moumouvirus</taxon>
    </lineage>
</organism>
<proteinExistence type="predicted"/>
<dbReference type="EMBL" id="MN175499">
    <property type="protein sequence ID" value="QID06644.1"/>
    <property type="molecule type" value="Genomic_DNA"/>
</dbReference>
<protein>
    <submittedName>
        <fullName evidence="1">Uncharacterized protein</fullName>
    </submittedName>
</protein>
<sequence>MDELITKATIYKRPGNGFYGDMGGDHYGVKITTNSGKNFLIHSTPEYGTVITDTDISNKWKVVEIIIVNNNKTPKELFKIVSGKTNNKIVNYLTSGTCIGVSYRVKYILEQH</sequence>
<evidence type="ECO:0000313" key="1">
    <source>
        <dbReference type="EMBL" id="QID06644.1"/>
    </source>
</evidence>
<accession>A0A6G6ACT9</accession>
<name>A0A6G6ACT9_9VIRU</name>